<keyword evidence="2" id="KW-1185">Reference proteome</keyword>
<sequence>MGFLMFTAVCVFLAWIYQPKPYTPDPPQSSVFSSTVFSLRRRTQRGVQKKQGMPPLDSAMLADLMRASLESGHSIPGALSAVDYALAEEQEPLGLKRTASLLLLGGSWEEAWEHVPSRANKMKDALYPAWQRGSSPMPLLERAAKSIRGRRSEETRAAAARLSSHVTLPLGFNFLPAFICWGIIPLIFSTAQEGFYG</sequence>
<organism evidence="1 2">
    <name type="scientific">Actinotignum urinale</name>
    <dbReference type="NCBI Taxonomy" id="190146"/>
    <lineage>
        <taxon>Bacteria</taxon>
        <taxon>Bacillati</taxon>
        <taxon>Actinomycetota</taxon>
        <taxon>Actinomycetes</taxon>
        <taxon>Actinomycetales</taxon>
        <taxon>Actinomycetaceae</taxon>
        <taxon>Actinotignum</taxon>
    </lineage>
</organism>
<accession>A0ABU5GDQ6</accession>
<reference evidence="1 2" key="1">
    <citation type="submission" date="2023-10" db="EMBL/GenBank/DDBJ databases">
        <title>Whole Genome based description of the genera Actinobaculum and Actinotignum reveals a complex phylogenetic relationship within the species included in the genus Actinotignum.</title>
        <authorList>
            <person name="Jensen C.S."/>
            <person name="Dargis R."/>
            <person name="Kemp M."/>
            <person name="Christensen J.J."/>
        </authorList>
    </citation>
    <scope>NUCLEOTIDE SEQUENCE [LARGE SCALE GENOMIC DNA]</scope>
    <source>
        <strain evidence="1 2">SLA_B974</strain>
    </source>
</reference>
<dbReference type="PANTHER" id="PTHR35007:SF3">
    <property type="entry name" value="POSSIBLE CONSERVED ALANINE RICH MEMBRANE PROTEIN"/>
    <property type="match status" value="1"/>
</dbReference>
<comment type="caution">
    <text evidence="1">The sequence shown here is derived from an EMBL/GenBank/DDBJ whole genome shotgun (WGS) entry which is preliminary data.</text>
</comment>
<proteinExistence type="predicted"/>
<dbReference type="Proteomes" id="UP001275049">
    <property type="component" value="Unassembled WGS sequence"/>
</dbReference>
<dbReference type="RefSeq" id="WP_320755568.1">
    <property type="nucleotide sequence ID" value="NZ_JAWNGA010000018.1"/>
</dbReference>
<evidence type="ECO:0000313" key="1">
    <source>
        <dbReference type="EMBL" id="MDY5133748.1"/>
    </source>
</evidence>
<evidence type="ECO:0008006" key="3">
    <source>
        <dbReference type="Google" id="ProtNLM"/>
    </source>
</evidence>
<dbReference type="PANTHER" id="PTHR35007">
    <property type="entry name" value="INTEGRAL MEMBRANE PROTEIN-RELATED"/>
    <property type="match status" value="1"/>
</dbReference>
<name>A0ABU5GDQ6_9ACTO</name>
<evidence type="ECO:0000313" key="2">
    <source>
        <dbReference type="Proteomes" id="UP001275049"/>
    </source>
</evidence>
<dbReference type="EMBL" id="JAWNGA010000018">
    <property type="protein sequence ID" value="MDY5133748.1"/>
    <property type="molecule type" value="Genomic_DNA"/>
</dbReference>
<gene>
    <name evidence="1" type="ORF">R6G86_08380</name>
</gene>
<protein>
    <recommendedName>
        <fullName evidence="3">Type II secretion system protein GspF domain-containing protein</fullName>
    </recommendedName>
</protein>